<dbReference type="RefSeq" id="WP_225696618.1">
    <property type="nucleotide sequence ID" value="NZ_JAIXNE010000001.1"/>
</dbReference>
<gene>
    <name evidence="3" type="ORF">LDX50_01425</name>
</gene>
<protein>
    <submittedName>
        <fullName evidence="3">GNAT family N-acetyltransferase</fullName>
    </submittedName>
</protein>
<evidence type="ECO:0000256" key="1">
    <source>
        <dbReference type="ARBA" id="ARBA00022679"/>
    </source>
</evidence>
<keyword evidence="1" id="KW-0808">Transferase</keyword>
<dbReference type="InterPro" id="IPR016181">
    <property type="entry name" value="Acyl_CoA_acyltransferase"/>
</dbReference>
<dbReference type="InterPro" id="IPR000182">
    <property type="entry name" value="GNAT_dom"/>
</dbReference>
<reference evidence="3" key="1">
    <citation type="submission" date="2021-09" db="EMBL/GenBank/DDBJ databases">
        <title>Fulvivirga sp. isolated from coastal sediment.</title>
        <authorList>
            <person name="Yu H."/>
        </authorList>
    </citation>
    <scope>NUCLEOTIDE SEQUENCE</scope>
    <source>
        <strain evidence="3">1062</strain>
    </source>
</reference>
<sequence length="170" mass="19761">MRKTMISAKDIKIRNYLKPGDIGYVIYLHGKIYGEEYGYGLGFEGYVAESMAEFCKQFDPEKGGIWVCEHGNRIIGFLSLVNREEKAQLRYFLLEKEYRGLGLGNKLMDAFMELMKEKNYQQAYLLTSDDLPAAASLYMKRGFTLTEEEPSELFGKKIMLQRYELDLRTK</sequence>
<dbReference type="Gene3D" id="3.40.630.30">
    <property type="match status" value="1"/>
</dbReference>
<evidence type="ECO:0000313" key="4">
    <source>
        <dbReference type="Proteomes" id="UP001139409"/>
    </source>
</evidence>
<dbReference type="EMBL" id="JAIXNE010000001">
    <property type="protein sequence ID" value="MCA6073502.1"/>
    <property type="molecule type" value="Genomic_DNA"/>
</dbReference>
<dbReference type="PANTHER" id="PTHR13947">
    <property type="entry name" value="GNAT FAMILY N-ACETYLTRANSFERASE"/>
    <property type="match status" value="1"/>
</dbReference>
<dbReference type="Proteomes" id="UP001139409">
    <property type="component" value="Unassembled WGS sequence"/>
</dbReference>
<proteinExistence type="predicted"/>
<dbReference type="InterPro" id="IPR050769">
    <property type="entry name" value="NAT_camello-type"/>
</dbReference>
<dbReference type="PANTHER" id="PTHR13947:SF37">
    <property type="entry name" value="LD18367P"/>
    <property type="match status" value="1"/>
</dbReference>
<feature type="domain" description="N-acetyltransferase" evidence="2">
    <location>
        <begin position="11"/>
        <end position="164"/>
    </location>
</feature>
<keyword evidence="4" id="KW-1185">Reference proteome</keyword>
<dbReference type="CDD" id="cd04301">
    <property type="entry name" value="NAT_SF"/>
    <property type="match status" value="1"/>
</dbReference>
<dbReference type="PROSITE" id="PS51186">
    <property type="entry name" value="GNAT"/>
    <property type="match status" value="1"/>
</dbReference>
<dbReference type="Pfam" id="PF00583">
    <property type="entry name" value="Acetyltransf_1"/>
    <property type="match status" value="1"/>
</dbReference>
<dbReference type="GO" id="GO:0008080">
    <property type="term" value="F:N-acetyltransferase activity"/>
    <property type="evidence" value="ECO:0007669"/>
    <property type="project" value="InterPro"/>
</dbReference>
<organism evidence="3 4">
    <name type="scientific">Fulvivirga sedimenti</name>
    <dbReference type="NCBI Taxonomy" id="2879465"/>
    <lineage>
        <taxon>Bacteria</taxon>
        <taxon>Pseudomonadati</taxon>
        <taxon>Bacteroidota</taxon>
        <taxon>Cytophagia</taxon>
        <taxon>Cytophagales</taxon>
        <taxon>Fulvivirgaceae</taxon>
        <taxon>Fulvivirga</taxon>
    </lineage>
</organism>
<evidence type="ECO:0000259" key="2">
    <source>
        <dbReference type="PROSITE" id="PS51186"/>
    </source>
</evidence>
<dbReference type="SUPFAM" id="SSF55729">
    <property type="entry name" value="Acyl-CoA N-acyltransferases (Nat)"/>
    <property type="match status" value="1"/>
</dbReference>
<accession>A0A9X1KWQ7</accession>
<name>A0A9X1KWQ7_9BACT</name>
<comment type="caution">
    <text evidence="3">The sequence shown here is derived from an EMBL/GenBank/DDBJ whole genome shotgun (WGS) entry which is preliminary data.</text>
</comment>
<dbReference type="AlphaFoldDB" id="A0A9X1KWQ7"/>
<evidence type="ECO:0000313" key="3">
    <source>
        <dbReference type="EMBL" id="MCA6073502.1"/>
    </source>
</evidence>